<feature type="modified residue" description="4-aspartylphosphate" evidence="1">
    <location>
        <position position="64"/>
    </location>
</feature>
<gene>
    <name evidence="3" type="ORF">H8R26_05815</name>
</gene>
<evidence type="ECO:0000313" key="4">
    <source>
        <dbReference type="Proteomes" id="UP000621670"/>
    </source>
</evidence>
<feature type="domain" description="Response regulatory" evidence="2">
    <location>
        <begin position="4"/>
        <end position="134"/>
    </location>
</feature>
<proteinExistence type="predicted"/>
<dbReference type="EMBL" id="JACRUM010000002">
    <property type="protein sequence ID" value="MBC5862934.1"/>
    <property type="molecule type" value="Genomic_DNA"/>
</dbReference>
<dbReference type="Pfam" id="PF00072">
    <property type="entry name" value="Response_reg"/>
    <property type="match status" value="1"/>
</dbReference>
<dbReference type="InterPro" id="IPR011006">
    <property type="entry name" value="CheY-like_superfamily"/>
</dbReference>
<reference evidence="3 4" key="1">
    <citation type="submission" date="2020-08" db="EMBL/GenBank/DDBJ databases">
        <title>Description of novel Flavobacterium F-400 isolate.</title>
        <authorList>
            <person name="Saticioglu I."/>
            <person name="Duman M."/>
            <person name="Altun S."/>
        </authorList>
    </citation>
    <scope>NUCLEOTIDE SEQUENCE [LARGE SCALE GENOMIC DNA]</scope>
    <source>
        <strain evidence="3 4">F-400</strain>
    </source>
</reference>
<dbReference type="Proteomes" id="UP000621670">
    <property type="component" value="Unassembled WGS sequence"/>
</dbReference>
<dbReference type="PANTHER" id="PTHR44520">
    <property type="entry name" value="RESPONSE REGULATOR RCP1-RELATED"/>
    <property type="match status" value="1"/>
</dbReference>
<dbReference type="InterPro" id="IPR052893">
    <property type="entry name" value="TCS_response_regulator"/>
</dbReference>
<dbReference type="InterPro" id="IPR001789">
    <property type="entry name" value="Sig_transdc_resp-reg_receiver"/>
</dbReference>
<dbReference type="SMART" id="SM00448">
    <property type="entry name" value="REC"/>
    <property type="match status" value="1"/>
</dbReference>
<evidence type="ECO:0000256" key="1">
    <source>
        <dbReference type="PROSITE-ProRule" id="PRU00169"/>
    </source>
</evidence>
<accession>A0ABR7JEK7</accession>
<protein>
    <submittedName>
        <fullName evidence="3">Response regulator</fullName>
    </submittedName>
</protein>
<name>A0ABR7JEK7_9FLAO</name>
<organism evidence="3 4">
    <name type="scientific">Flavobacterium turcicum</name>
    <dbReference type="NCBI Taxonomy" id="2764718"/>
    <lineage>
        <taxon>Bacteria</taxon>
        <taxon>Pseudomonadati</taxon>
        <taxon>Bacteroidota</taxon>
        <taxon>Flavobacteriia</taxon>
        <taxon>Flavobacteriales</taxon>
        <taxon>Flavobacteriaceae</taxon>
        <taxon>Flavobacterium</taxon>
    </lineage>
</organism>
<dbReference type="Gene3D" id="3.40.50.2300">
    <property type="match status" value="1"/>
</dbReference>
<evidence type="ECO:0000259" key="2">
    <source>
        <dbReference type="PROSITE" id="PS50110"/>
    </source>
</evidence>
<comment type="caution">
    <text evidence="3">The sequence shown here is derived from an EMBL/GenBank/DDBJ whole genome shotgun (WGS) entry which is preliminary data.</text>
</comment>
<dbReference type="RefSeq" id="WP_166134253.1">
    <property type="nucleotide sequence ID" value="NZ_JAAOBY010000002.1"/>
</dbReference>
<dbReference type="PROSITE" id="PS50110">
    <property type="entry name" value="RESPONSE_REGULATORY"/>
    <property type="match status" value="1"/>
</dbReference>
<sequence length="137" mass="15499">MTKTVLVIDDDSITIHLNKMVLKSASFCDKIVAAKSGDEALSYYENIEKGDIPMENLPEVILLDLNMPVLDGWEFLEIFVQKFPDFAKKANIFVLSSSINPSDQERALKDPNIAAFLAKPLDKEEHFHIIESFLNNQ</sequence>
<dbReference type="SUPFAM" id="SSF52172">
    <property type="entry name" value="CheY-like"/>
    <property type="match status" value="1"/>
</dbReference>
<evidence type="ECO:0000313" key="3">
    <source>
        <dbReference type="EMBL" id="MBC5862934.1"/>
    </source>
</evidence>
<keyword evidence="1" id="KW-0597">Phosphoprotein</keyword>
<keyword evidence="4" id="KW-1185">Reference proteome</keyword>
<dbReference type="PANTHER" id="PTHR44520:SF2">
    <property type="entry name" value="RESPONSE REGULATOR RCP1"/>
    <property type="match status" value="1"/>
</dbReference>